<evidence type="ECO:0000256" key="2">
    <source>
        <dbReference type="ARBA" id="ARBA00023015"/>
    </source>
</evidence>
<dbReference type="GO" id="GO:0010152">
    <property type="term" value="P:pollen maturation"/>
    <property type="evidence" value="ECO:0007669"/>
    <property type="project" value="UniProtKB-ARBA"/>
</dbReference>
<evidence type="ECO:0000313" key="8">
    <source>
        <dbReference type="RefSeq" id="XP_029118785.1"/>
    </source>
</evidence>
<protein>
    <submittedName>
        <fullName evidence="8">Agamous-like MADS-box protein AGL30 isoform X1</fullName>
    </submittedName>
</protein>
<dbReference type="PRINTS" id="PR00404">
    <property type="entry name" value="MADSDOMAIN"/>
</dbReference>
<organism evidence="7 8">
    <name type="scientific">Elaeis guineensis var. tenera</name>
    <name type="common">Oil palm</name>
    <dbReference type="NCBI Taxonomy" id="51953"/>
    <lineage>
        <taxon>Eukaryota</taxon>
        <taxon>Viridiplantae</taxon>
        <taxon>Streptophyta</taxon>
        <taxon>Embryophyta</taxon>
        <taxon>Tracheophyta</taxon>
        <taxon>Spermatophyta</taxon>
        <taxon>Magnoliopsida</taxon>
        <taxon>Liliopsida</taxon>
        <taxon>Arecaceae</taxon>
        <taxon>Arecoideae</taxon>
        <taxon>Cocoseae</taxon>
        <taxon>Elaeidinae</taxon>
        <taxon>Elaeis</taxon>
    </lineage>
</organism>
<dbReference type="AlphaFoldDB" id="A0A8N4IC80"/>
<dbReference type="Gene3D" id="3.40.1810.10">
    <property type="entry name" value="Transcription factor, MADS-box"/>
    <property type="match status" value="1"/>
</dbReference>
<dbReference type="SUPFAM" id="SSF55455">
    <property type="entry name" value="SRF-like"/>
    <property type="match status" value="1"/>
</dbReference>
<name>A0A8N4IC80_ELAGV</name>
<reference evidence="8" key="1">
    <citation type="submission" date="2025-08" db="UniProtKB">
        <authorList>
            <consortium name="RefSeq"/>
        </authorList>
    </citation>
    <scope>IDENTIFICATION</scope>
</reference>
<keyword evidence="2" id="KW-0805">Transcription regulation</keyword>
<evidence type="ECO:0000259" key="6">
    <source>
        <dbReference type="PROSITE" id="PS50066"/>
    </source>
</evidence>
<dbReference type="GO" id="GO:0003677">
    <property type="term" value="F:DNA binding"/>
    <property type="evidence" value="ECO:0007669"/>
    <property type="project" value="UniProtKB-KW"/>
</dbReference>
<dbReference type="PANTHER" id="PTHR48019">
    <property type="entry name" value="SERUM RESPONSE FACTOR HOMOLOG"/>
    <property type="match status" value="1"/>
</dbReference>
<dbReference type="RefSeq" id="XP_029118785.1">
    <property type="nucleotide sequence ID" value="XM_029262952.1"/>
</dbReference>
<evidence type="ECO:0000256" key="3">
    <source>
        <dbReference type="ARBA" id="ARBA00023125"/>
    </source>
</evidence>
<dbReference type="FunFam" id="3.40.1810.10:FF:000010">
    <property type="entry name" value="Agamous-like MADS-box protein AGL30"/>
    <property type="match status" value="1"/>
</dbReference>
<keyword evidence="4" id="KW-0804">Transcription</keyword>
<comment type="subcellular location">
    <subcellularLocation>
        <location evidence="1">Nucleus</location>
    </subcellularLocation>
</comment>
<dbReference type="SMART" id="SM00432">
    <property type="entry name" value="MADS"/>
    <property type="match status" value="1"/>
</dbReference>
<dbReference type="GO" id="GO:0080092">
    <property type="term" value="P:regulation of pollen tube growth"/>
    <property type="evidence" value="ECO:0007669"/>
    <property type="project" value="UniProtKB-ARBA"/>
</dbReference>
<keyword evidence="5" id="KW-0539">Nucleus</keyword>
<dbReference type="InterPro" id="IPR036879">
    <property type="entry name" value="TF_MADSbox_sf"/>
</dbReference>
<keyword evidence="3" id="KW-0238">DNA-binding</keyword>
<proteinExistence type="predicted"/>
<sequence>MGRVKLKIKKLENSSGRQVTYSKRRAGILKKAKELSILCDIDLVLLMFSPTGKPTLCVGDRSTIEEVVAKFAQLTPQERAKRKLESLEALKKTFKKLDHDVNIQDFMGSSSQTVEVLITNITFTNSTFYSMSITISLFEYLVLIESLEQHLTNHLSSLQAQLSDVQKRLSYWTDPDKINNVDHIGAMEQSLQESLSRIQVHKENLGKQLMSLDCSGQFQDDIHLPLGLGSEHGPSPVAWLHNNDGQQMMLPEDPHLLPQRSAGNLLPHRDIGCSTDTSIQSYSGYFNTGKQAEANDQLQEDSLHEFSQNACLRLQLGGQYPYQSYCQNLIGENAFKPDTENSLPESTIDYQVDHFEPPRPGYDASFQNWASTSGTCDVAIYDDQSYSRTQNGFP</sequence>
<dbReference type="InterPro" id="IPR050142">
    <property type="entry name" value="MADS-box/MEF2_TF"/>
</dbReference>
<evidence type="ECO:0000256" key="4">
    <source>
        <dbReference type="ARBA" id="ARBA00023163"/>
    </source>
</evidence>
<dbReference type="GO" id="GO:0005634">
    <property type="term" value="C:nucleus"/>
    <property type="evidence" value="ECO:0007669"/>
    <property type="project" value="UniProtKB-SubCell"/>
</dbReference>
<feature type="domain" description="MADS-box" evidence="6">
    <location>
        <begin position="1"/>
        <end position="53"/>
    </location>
</feature>
<dbReference type="Pfam" id="PF00319">
    <property type="entry name" value="SRF-TF"/>
    <property type="match status" value="1"/>
</dbReference>
<dbReference type="OrthoDB" id="1933443at2759"/>
<evidence type="ECO:0000313" key="7">
    <source>
        <dbReference type="Proteomes" id="UP000504607"/>
    </source>
</evidence>
<dbReference type="Proteomes" id="UP000504607">
    <property type="component" value="Chromosome 2"/>
</dbReference>
<dbReference type="InterPro" id="IPR002100">
    <property type="entry name" value="TF_MADSbox"/>
</dbReference>
<accession>A0A8N4IC80</accession>
<dbReference type="GO" id="GO:0046983">
    <property type="term" value="F:protein dimerization activity"/>
    <property type="evidence" value="ECO:0007669"/>
    <property type="project" value="InterPro"/>
</dbReference>
<gene>
    <name evidence="8" type="primary">LOC105039899</name>
</gene>
<dbReference type="PROSITE" id="PS50066">
    <property type="entry name" value="MADS_BOX_2"/>
    <property type="match status" value="1"/>
</dbReference>
<keyword evidence="7" id="KW-1185">Reference proteome</keyword>
<evidence type="ECO:0000256" key="1">
    <source>
        <dbReference type="ARBA" id="ARBA00004123"/>
    </source>
</evidence>
<evidence type="ECO:0000256" key="5">
    <source>
        <dbReference type="ARBA" id="ARBA00023242"/>
    </source>
</evidence>